<evidence type="ECO:0000259" key="1">
    <source>
        <dbReference type="SMART" id="SM00382"/>
    </source>
</evidence>
<dbReference type="EMBL" id="JAAEJV010000001">
    <property type="protein sequence ID" value="MBF5058572.1"/>
    <property type="molecule type" value="Genomic_DNA"/>
</dbReference>
<accession>A0ABS0AWR1</accession>
<dbReference type="Gene3D" id="3.40.50.300">
    <property type="entry name" value="P-loop containing nucleotide triphosphate hydrolases"/>
    <property type="match status" value="1"/>
</dbReference>
<dbReference type="RefSeq" id="WP_194846844.1">
    <property type="nucleotide sequence ID" value="NZ_JAAEJV010000001.1"/>
</dbReference>
<reference evidence="2 3" key="1">
    <citation type="submission" date="2020-01" db="EMBL/GenBank/DDBJ databases">
        <title>Draft genome sequence of Cand. Neptunochlamydia vexilliferae K9.</title>
        <authorList>
            <person name="Schulz F."/>
            <person name="Koestlbacher S."/>
            <person name="Wascher F."/>
            <person name="Pizzetti I."/>
            <person name="Horn M."/>
        </authorList>
    </citation>
    <scope>NUCLEOTIDE SEQUENCE [LARGE SCALE GENOMIC DNA]</scope>
    <source>
        <strain evidence="2 3">K9</strain>
    </source>
</reference>
<gene>
    <name evidence="2" type="ORF">NEPTK9_000068</name>
</gene>
<dbReference type="Pfam" id="PF13173">
    <property type="entry name" value="AAA_14"/>
    <property type="match status" value="1"/>
</dbReference>
<dbReference type="Proteomes" id="UP001194714">
    <property type="component" value="Unassembled WGS sequence"/>
</dbReference>
<organism evidence="2 3">
    <name type="scientific">Candidatus Neptunichlamydia vexilliferae</name>
    <dbReference type="NCBI Taxonomy" id="1651774"/>
    <lineage>
        <taxon>Bacteria</taxon>
        <taxon>Pseudomonadati</taxon>
        <taxon>Chlamydiota</taxon>
        <taxon>Chlamydiia</taxon>
        <taxon>Parachlamydiales</taxon>
        <taxon>Simkaniaceae</taxon>
        <taxon>Candidatus Neptunichlamydia</taxon>
    </lineage>
</organism>
<proteinExistence type="predicted"/>
<dbReference type="SMART" id="SM00382">
    <property type="entry name" value="AAA"/>
    <property type="match status" value="1"/>
</dbReference>
<dbReference type="InterPro" id="IPR025420">
    <property type="entry name" value="DUF4143"/>
</dbReference>
<evidence type="ECO:0000313" key="3">
    <source>
        <dbReference type="Proteomes" id="UP001194714"/>
    </source>
</evidence>
<evidence type="ECO:0000313" key="2">
    <source>
        <dbReference type="EMBL" id="MBF5058572.1"/>
    </source>
</evidence>
<dbReference type="InterPro" id="IPR003593">
    <property type="entry name" value="AAA+_ATPase"/>
</dbReference>
<feature type="domain" description="AAA+ ATPase" evidence="1">
    <location>
        <begin position="14"/>
        <end position="129"/>
    </location>
</feature>
<comment type="caution">
    <text evidence="2">The sequence shown here is derived from an EMBL/GenBank/DDBJ whole genome shotgun (WGS) entry which is preliminary data.</text>
</comment>
<dbReference type="SUPFAM" id="SSF52540">
    <property type="entry name" value="P-loop containing nucleoside triphosphate hydrolases"/>
    <property type="match status" value="1"/>
</dbReference>
<dbReference type="InterPro" id="IPR027417">
    <property type="entry name" value="P-loop_NTPase"/>
</dbReference>
<dbReference type="PANTHER" id="PTHR43566">
    <property type="entry name" value="CONSERVED PROTEIN"/>
    <property type="match status" value="1"/>
</dbReference>
<dbReference type="InterPro" id="IPR041682">
    <property type="entry name" value="AAA_14"/>
</dbReference>
<keyword evidence="3" id="KW-1185">Reference proteome</keyword>
<sequence>MKRMQKEHILNDLQKKMVFLTGPRQTGKTTLAKDIAKSFKSSAYLTYDRAEDRKIILEESWLPQTELLIFDEIHQMEGWKNYLKGVYDTKPSKQKILVTGSARLEIFREIGDSLAGRYFLHRLFPLSPVECDHAAVDYTLDHFLERGGFPEPFFAKNPTDAKRWRQQYTDSLLRADVLDFESIRNLRAIRLVFELLQRRVGSPVSYRSIAEDVAIAPNTVRKYVQILEALYIIFLVPPYSRNIARSLLKEPKVYFFDTGLVEGDLGVKFENFVAMCLLKHVHFKIDTKAEDYALRYLRTKESKEVDFALVKDDEVKMMIEAKYANHTVHPALRYFHEKYDIPATQAVKELKRERMANGVEIHRGLNFLKSLDL</sequence>
<dbReference type="Pfam" id="PF13635">
    <property type="entry name" value="DUF4143"/>
    <property type="match status" value="1"/>
</dbReference>
<dbReference type="PANTHER" id="PTHR43566:SF1">
    <property type="entry name" value="AAA+ ATPASE DOMAIN-CONTAINING PROTEIN"/>
    <property type="match status" value="1"/>
</dbReference>
<protein>
    <recommendedName>
        <fullName evidence="1">AAA+ ATPase domain-containing protein</fullName>
    </recommendedName>
</protein>
<name>A0ABS0AWR1_9BACT</name>